<feature type="compositionally biased region" description="Basic and acidic residues" evidence="1">
    <location>
        <begin position="220"/>
        <end position="237"/>
    </location>
</feature>
<dbReference type="EMBL" id="JAAAXW010000022">
    <property type="protein sequence ID" value="KAF9549101.1"/>
    <property type="molecule type" value="Genomic_DNA"/>
</dbReference>
<dbReference type="AlphaFoldDB" id="A0A9P6FF98"/>
<feature type="compositionally biased region" description="Polar residues" evidence="1">
    <location>
        <begin position="110"/>
        <end position="139"/>
    </location>
</feature>
<proteinExistence type="predicted"/>
<reference evidence="2" key="1">
    <citation type="journal article" date="2020" name="Fungal Divers.">
        <title>Resolving the Mortierellaceae phylogeny through synthesis of multi-gene phylogenetics and phylogenomics.</title>
        <authorList>
            <person name="Vandepol N."/>
            <person name="Liber J."/>
            <person name="Desiro A."/>
            <person name="Na H."/>
            <person name="Kennedy M."/>
            <person name="Barry K."/>
            <person name="Grigoriev I.V."/>
            <person name="Miller A.N."/>
            <person name="O'Donnell K."/>
            <person name="Stajich J.E."/>
            <person name="Bonito G."/>
        </authorList>
    </citation>
    <scope>NUCLEOTIDE SEQUENCE</scope>
    <source>
        <strain evidence="2">NRRL 2591</strain>
    </source>
</reference>
<sequence length="1235" mass="139508">MAHDHPPPTPSTPDTYFQAFRSERDKGLIFIPAVQHPTQGDLFVIWTDITDCFPGATRIQFDNVFVPMLRDKRCYRVKPHGIRYHPGIVLDIVYGEYGSSDIRRTKAVGNGSSPRGANTRTEQDATTAADQGITTTSSRQEFDHKPTPVVPNGLVKATLESNGTGSAVSQNSSVVGSPVPQQSSSEPPERSRDLEENKDEDEDGDHDDVHSEQDDDTEKQDDNNDEGSHGDQEKAEEVSVASEEPAPRIVTEAAKPEQTSEESTPVQNTAQLQAVTSVLQPQSSNDKDTEEEKPDNADDDERPSYTKELGDPTTRELISNTIAECRPALTAMAEANQKLRPWDSPPHEPLGVRDCVARRVMDIFTNRQSWTQSNHSRFFCFLPILDHTLEDMYESEIQADTRFEFHYICDCGNVPGFEGRWYPHWNLDYGEHYHKRASYETLSLQQVDEIIPLVGEYVVAVLEMILCGASIGNTTLFPHNPSQESAIRVMLALQYFESKGVFTCERYLRSRTEDQKVSLDDIKPLAPLDEKTSNILAHKVTKHRWEVYDELIPYRTSEGDVRWICQPHWYDMAPKREWMVARTFSVNPASAKSEYLTTQGAFVAEVTNRQRMVDYFLLAGRLTKTCILRVSLNWDMTTEDEIIVAEAIGTLSAAAIHITVRPSSGVKSGSGLIGGCFRMTMAAMRNPNLEAFKMIQRSPTKEKDYPVFNERHNIITSHLSMEALAVWTRPERGGKVKAKLTVTDIDRAAKSVRLFAKGLHHFSELGLSIEPVWKTVTIKFAAPGSGKPGCDVEDTDFKNNDVLSYLEKREFCDEVIYNGVGVIDSRFLYSRCVTEARLEFSLALDRVKLRDVIKLNRNLKELNLENSTKDDPSQIFEAYKALMANHPSLKSFEICHRHLSRTSSNFSWTNPNDPAKMRLRISCFEGDKVQSLFQKYALIIESLSVDQLQAGEAAALEKAIRPKKGTAALRTINISDPHLMDPSVLDDLKKIILRTNIEVVAVYGSVKRTRTLPDYETEQEQDSSSRSVKFGKDNNNKPRVIMDADGNEVMIDEDDHETENANVWAEFLVGIRSKVSRLSVRSNGSIFKALESRMVDSLEMPRLTDLSLLGEWELSLFGYQWIEKLMQLKKTRKETIESFQVSGATILPEEWERLLQVLDFSRMTKFQVEQHNPLPPTLLGPITDKIPEGKSPMEIFMVCDDRTLDGYAVLEHEEKVRAKISERNIVVIINGYTIS</sequence>
<feature type="compositionally biased region" description="Polar residues" evidence="1">
    <location>
        <begin position="261"/>
        <end position="284"/>
    </location>
</feature>
<feature type="region of interest" description="Disordered" evidence="1">
    <location>
        <begin position="104"/>
        <end position="316"/>
    </location>
</feature>
<protein>
    <submittedName>
        <fullName evidence="2">Uncharacterized protein</fullName>
    </submittedName>
</protein>
<accession>A0A9P6FF98</accession>
<organism evidence="2 3">
    <name type="scientific">Mortierella hygrophila</name>
    <dbReference type="NCBI Taxonomy" id="979708"/>
    <lineage>
        <taxon>Eukaryota</taxon>
        <taxon>Fungi</taxon>
        <taxon>Fungi incertae sedis</taxon>
        <taxon>Mucoromycota</taxon>
        <taxon>Mortierellomycotina</taxon>
        <taxon>Mortierellomycetes</taxon>
        <taxon>Mortierellales</taxon>
        <taxon>Mortierellaceae</taxon>
        <taxon>Mortierella</taxon>
    </lineage>
</organism>
<feature type="region of interest" description="Disordered" evidence="1">
    <location>
        <begin position="1014"/>
        <end position="1039"/>
    </location>
</feature>
<feature type="compositionally biased region" description="Low complexity" evidence="1">
    <location>
        <begin position="168"/>
        <end position="186"/>
    </location>
</feature>
<evidence type="ECO:0000313" key="3">
    <source>
        <dbReference type="Proteomes" id="UP000723463"/>
    </source>
</evidence>
<feature type="compositionally biased region" description="Acidic residues" evidence="1">
    <location>
        <begin position="196"/>
        <end position="206"/>
    </location>
</feature>
<feature type="compositionally biased region" description="Basic and acidic residues" evidence="1">
    <location>
        <begin position="302"/>
        <end position="314"/>
    </location>
</feature>
<name>A0A9P6FF98_9FUNG</name>
<evidence type="ECO:0000256" key="1">
    <source>
        <dbReference type="SAM" id="MobiDB-lite"/>
    </source>
</evidence>
<keyword evidence="3" id="KW-1185">Reference proteome</keyword>
<gene>
    <name evidence="2" type="ORF">EC957_004739</name>
</gene>
<comment type="caution">
    <text evidence="2">The sequence shown here is derived from an EMBL/GenBank/DDBJ whole genome shotgun (WGS) entry which is preliminary data.</text>
</comment>
<feature type="compositionally biased region" description="Acidic residues" evidence="1">
    <location>
        <begin position="288"/>
        <end position="301"/>
    </location>
</feature>
<feature type="compositionally biased region" description="Basic and acidic residues" evidence="1">
    <location>
        <begin position="1030"/>
        <end position="1039"/>
    </location>
</feature>
<evidence type="ECO:0000313" key="2">
    <source>
        <dbReference type="EMBL" id="KAF9549101.1"/>
    </source>
</evidence>
<dbReference type="Proteomes" id="UP000723463">
    <property type="component" value="Unassembled WGS sequence"/>
</dbReference>